<dbReference type="Proteomes" id="UP000249638">
    <property type="component" value="Unassembled WGS sequence"/>
</dbReference>
<dbReference type="AlphaFoldDB" id="A0A2W7P5D2"/>
<proteinExistence type="predicted"/>
<feature type="signal peptide" evidence="1">
    <location>
        <begin position="1"/>
        <end position="34"/>
    </location>
</feature>
<feature type="chain" id="PRO_5015845071" description="Outer membrane beta-barrel porin/alpha-amylase" evidence="1">
    <location>
        <begin position="35"/>
        <end position="301"/>
    </location>
</feature>
<evidence type="ECO:0000313" key="3">
    <source>
        <dbReference type="Proteomes" id="UP000249638"/>
    </source>
</evidence>
<evidence type="ECO:0000256" key="1">
    <source>
        <dbReference type="SAM" id="SignalP"/>
    </source>
</evidence>
<keyword evidence="1" id="KW-0732">Signal</keyword>
<gene>
    <name evidence="2" type="ORF">C7416_1287</name>
</gene>
<evidence type="ECO:0008006" key="4">
    <source>
        <dbReference type="Google" id="ProtNLM"/>
    </source>
</evidence>
<keyword evidence="3" id="KW-1185">Reference proteome</keyword>
<comment type="caution">
    <text evidence="2">The sequence shown here is derived from an EMBL/GenBank/DDBJ whole genome shotgun (WGS) entry which is preliminary data.</text>
</comment>
<organism evidence="2 3">
    <name type="scientific">Cupriavidus phytorum</name>
    <dbReference type="NCBI Taxonomy" id="3024399"/>
    <lineage>
        <taxon>Bacteria</taxon>
        <taxon>Pseudomonadati</taxon>
        <taxon>Pseudomonadota</taxon>
        <taxon>Betaproteobacteria</taxon>
        <taxon>Burkholderiales</taxon>
        <taxon>Burkholderiaceae</taxon>
        <taxon>Cupriavidus</taxon>
    </lineage>
</organism>
<name>A0A2W7P5D2_9BURK</name>
<dbReference type="EMBL" id="QKZN01000028">
    <property type="protein sequence ID" value="PZX20566.1"/>
    <property type="molecule type" value="Genomic_DNA"/>
</dbReference>
<protein>
    <recommendedName>
        <fullName evidence="4">Outer membrane beta-barrel porin/alpha-amylase</fullName>
    </recommendedName>
</protein>
<evidence type="ECO:0000313" key="2">
    <source>
        <dbReference type="EMBL" id="PZX20566.1"/>
    </source>
</evidence>
<accession>A0A2W7P5D2</accession>
<dbReference type="Pfam" id="PF13557">
    <property type="entry name" value="Phenol_MetA_deg"/>
    <property type="match status" value="1"/>
</dbReference>
<reference evidence="2" key="1">
    <citation type="submission" date="2018-06" db="EMBL/GenBank/DDBJ databases">
        <title>Genomic Encyclopedia of Type Strains, Phase IV (KMG-V): Genome sequencing to study the core and pangenomes of soil and plant-associated prokaryotes.</title>
        <authorList>
            <person name="Whitman W."/>
        </authorList>
    </citation>
    <scope>NUCLEOTIDE SEQUENCE [LARGE SCALE GENOMIC DNA]</scope>
    <source>
        <strain evidence="2">MLR2-44</strain>
    </source>
</reference>
<dbReference type="InterPro" id="IPR025737">
    <property type="entry name" value="FApF"/>
</dbReference>
<sequence length="301" mass="32862">MKKLRTAFRPGMRSALCRSAAGAALLLGAAPALAIDVDAGDYTALPAGTNLGLLYYQHVERDRIYAGGQRIAGGNLDSDVGIVRYVRFMEIGGYTIDPQFLLPFGKLRATDNLSALGSASGVGDLMLAATVWLVNQPEQKRYFGITPFLFVPVGSYDKDRPLNLGEHRWKFALQAGYITPLIDKFTLDLVADVTIFGSNDKFGPSAATLRQEPLFQGQAWLRYHLTESFDLRGGLSYAAGGESRVNGVSRNDHTNTSKFSVGMAWFPTPTVQVLGTYGRDISVRNGPLEGSRFNLRLLKVF</sequence>